<dbReference type="EMBL" id="BLRX01000674">
    <property type="protein sequence ID" value="GFP26527.1"/>
    <property type="molecule type" value="Genomic_DNA"/>
</dbReference>
<evidence type="ECO:0000313" key="2">
    <source>
        <dbReference type="Proteomes" id="UP000543224"/>
    </source>
</evidence>
<reference evidence="1 2" key="1">
    <citation type="journal article" date="2020" name="Front. Microbiol.">
        <title>Single-cell genomics of novel Actinobacteria with the Wood-Ljungdahl pathway discovered in a serpentinizing system.</title>
        <authorList>
            <person name="Merino N."/>
            <person name="Kawai M."/>
            <person name="Boyd E.S."/>
            <person name="Colman D.R."/>
            <person name="McGlynn S.E."/>
            <person name="Nealson K.H."/>
            <person name="Kurokawa K."/>
            <person name="Hongoh Y."/>
        </authorList>
    </citation>
    <scope>NUCLEOTIDE SEQUENCE [LARGE SCALE GENOMIC DNA]</scope>
    <source>
        <strain evidence="1 2">S25</strain>
    </source>
</reference>
<accession>A0A6V8P287</accession>
<proteinExistence type="predicted"/>
<gene>
    <name evidence="1" type="ORF">HKBW3S25_02022</name>
</gene>
<organism evidence="1 2">
    <name type="scientific">Candidatus Hakubella thermalkaliphila</name>
    <dbReference type="NCBI Taxonomy" id="2754717"/>
    <lineage>
        <taxon>Bacteria</taxon>
        <taxon>Bacillati</taxon>
        <taxon>Actinomycetota</taxon>
        <taxon>Actinomycetota incertae sedis</taxon>
        <taxon>Candidatus Hakubellales</taxon>
        <taxon>Candidatus Hakubellaceae</taxon>
        <taxon>Candidatus Hakubella</taxon>
    </lineage>
</organism>
<comment type="caution">
    <text evidence="1">The sequence shown here is derived from an EMBL/GenBank/DDBJ whole genome shotgun (WGS) entry which is preliminary data.</text>
</comment>
<dbReference type="Proteomes" id="UP000543224">
    <property type="component" value="Unassembled WGS sequence"/>
</dbReference>
<sequence length="72" mass="8157">MKNWQRMRYGKKIGENPDGTAIMKLISSIEVPDVVVPERIDIELTPEIRAEWKLANTVAKKLLVIGKLLKLG</sequence>
<dbReference type="AlphaFoldDB" id="A0A6V8P287"/>
<protein>
    <submittedName>
        <fullName evidence="1">Uncharacterized protein</fullName>
    </submittedName>
</protein>
<evidence type="ECO:0000313" key="1">
    <source>
        <dbReference type="EMBL" id="GFP26527.1"/>
    </source>
</evidence>
<name>A0A6V8P287_9ACTN</name>